<proteinExistence type="predicted"/>
<organism evidence="1 2">
    <name type="scientific">Panagrolaimus sp. JU765</name>
    <dbReference type="NCBI Taxonomy" id="591449"/>
    <lineage>
        <taxon>Eukaryota</taxon>
        <taxon>Metazoa</taxon>
        <taxon>Ecdysozoa</taxon>
        <taxon>Nematoda</taxon>
        <taxon>Chromadorea</taxon>
        <taxon>Rhabditida</taxon>
        <taxon>Tylenchina</taxon>
        <taxon>Panagrolaimomorpha</taxon>
        <taxon>Panagrolaimoidea</taxon>
        <taxon>Panagrolaimidae</taxon>
        <taxon>Panagrolaimus</taxon>
    </lineage>
</organism>
<name>A0AC34QJ55_9BILA</name>
<evidence type="ECO:0000313" key="2">
    <source>
        <dbReference type="WBParaSite" id="JU765_v2.g1663.t1"/>
    </source>
</evidence>
<protein>
    <submittedName>
        <fullName evidence="2">Uncharacterized protein</fullName>
    </submittedName>
</protein>
<dbReference type="WBParaSite" id="JU765_v2.g1663.t1">
    <property type="protein sequence ID" value="JU765_v2.g1663.t1"/>
    <property type="gene ID" value="JU765_v2.g1663"/>
</dbReference>
<reference evidence="2" key="1">
    <citation type="submission" date="2022-11" db="UniProtKB">
        <authorList>
            <consortium name="WormBaseParasite"/>
        </authorList>
    </citation>
    <scope>IDENTIFICATION</scope>
</reference>
<evidence type="ECO:0000313" key="1">
    <source>
        <dbReference type="Proteomes" id="UP000887576"/>
    </source>
</evidence>
<dbReference type="Proteomes" id="UP000887576">
    <property type="component" value="Unplaced"/>
</dbReference>
<sequence>MKTILILAVVCVVGVISAPSFYSTPPPNRIPLGPGPVIQRGSRGIPPLARPARHSDWNDRYDNHNYDDHNRFNNNRGSRKQHTLSPNLWYRILG</sequence>
<accession>A0AC34QJ55</accession>